<gene>
    <name evidence="4" type="primary">truA</name>
    <name evidence="9" type="ordered locus">Deipe_2008</name>
</gene>
<proteinExistence type="inferred from homology"/>
<dbReference type="STRING" id="937777.Deipe_2008"/>
<evidence type="ECO:0000256" key="2">
    <source>
        <dbReference type="ARBA" id="ARBA00022694"/>
    </source>
</evidence>
<evidence type="ECO:0000256" key="5">
    <source>
        <dbReference type="PIRSR" id="PIRSR001430-1"/>
    </source>
</evidence>
<dbReference type="HAMAP" id="MF_00171">
    <property type="entry name" value="TruA"/>
    <property type="match status" value="1"/>
</dbReference>
<evidence type="ECO:0000256" key="3">
    <source>
        <dbReference type="ARBA" id="ARBA00023235"/>
    </source>
</evidence>
<organism evidence="9 10">
    <name type="scientific">Deinococcus peraridilitoris (strain DSM 19664 / LMG 22246 / CIP 109416 / KR-200)</name>
    <dbReference type="NCBI Taxonomy" id="937777"/>
    <lineage>
        <taxon>Bacteria</taxon>
        <taxon>Thermotogati</taxon>
        <taxon>Deinococcota</taxon>
        <taxon>Deinococci</taxon>
        <taxon>Deinococcales</taxon>
        <taxon>Deinococcaceae</taxon>
        <taxon>Deinococcus</taxon>
    </lineage>
</organism>
<comment type="caution">
    <text evidence="4">Lacks conserved residue(s) required for the propagation of feature annotation.</text>
</comment>
<evidence type="ECO:0000256" key="7">
    <source>
        <dbReference type="RuleBase" id="RU003792"/>
    </source>
</evidence>
<dbReference type="Pfam" id="PF01416">
    <property type="entry name" value="PseudoU_synth_1"/>
    <property type="match status" value="1"/>
</dbReference>
<evidence type="ECO:0000259" key="8">
    <source>
        <dbReference type="Pfam" id="PF01416"/>
    </source>
</evidence>
<dbReference type="PIRSF" id="PIRSF001430">
    <property type="entry name" value="tRNA_psdUrid_synth"/>
    <property type="match status" value="1"/>
</dbReference>
<dbReference type="EC" id="5.4.99.12" evidence="4"/>
<dbReference type="GO" id="GO:0160147">
    <property type="term" value="F:tRNA pseudouridine(38-40) synthase activity"/>
    <property type="evidence" value="ECO:0007669"/>
    <property type="project" value="UniProtKB-EC"/>
</dbReference>
<comment type="similarity">
    <text evidence="1 4 7">Belongs to the tRNA pseudouridine synthase TruA family.</text>
</comment>
<dbReference type="KEGG" id="dpd:Deipe_2008"/>
<dbReference type="HOGENOM" id="CLU_014673_0_1_0"/>
<dbReference type="PANTHER" id="PTHR11142">
    <property type="entry name" value="PSEUDOURIDYLATE SYNTHASE"/>
    <property type="match status" value="1"/>
</dbReference>
<comment type="function">
    <text evidence="4">Formation of pseudouridine at positions 38, 39 and 40 in the anticodon stem and loop of transfer RNAs.</text>
</comment>
<evidence type="ECO:0000256" key="6">
    <source>
        <dbReference type="PIRSR" id="PIRSR001430-2"/>
    </source>
</evidence>
<dbReference type="InterPro" id="IPR020103">
    <property type="entry name" value="PsdUridine_synth_cat_dom_sf"/>
</dbReference>
<dbReference type="EMBL" id="CP003382">
    <property type="protein sequence ID" value="AFZ67505.1"/>
    <property type="molecule type" value="Genomic_DNA"/>
</dbReference>
<dbReference type="GO" id="GO:0003723">
    <property type="term" value="F:RNA binding"/>
    <property type="evidence" value="ECO:0007669"/>
    <property type="project" value="InterPro"/>
</dbReference>
<dbReference type="RefSeq" id="WP_015235810.1">
    <property type="nucleotide sequence ID" value="NC_019793.1"/>
</dbReference>
<dbReference type="InterPro" id="IPR020097">
    <property type="entry name" value="PsdUridine_synth_TruA_a/b_dom"/>
</dbReference>
<keyword evidence="2 4" id="KW-0819">tRNA processing</keyword>
<dbReference type="PATRIC" id="fig|937777.3.peg.2015"/>
<dbReference type="Gene3D" id="3.30.70.660">
    <property type="entry name" value="Pseudouridine synthase I, catalytic domain, C-terminal subdomain"/>
    <property type="match status" value="1"/>
</dbReference>
<keyword evidence="3 4" id="KW-0413">Isomerase</keyword>
<dbReference type="Proteomes" id="UP000010467">
    <property type="component" value="Chromosome"/>
</dbReference>
<dbReference type="OrthoDB" id="9811823at2"/>
<keyword evidence="10" id="KW-1185">Reference proteome</keyword>
<evidence type="ECO:0000313" key="10">
    <source>
        <dbReference type="Proteomes" id="UP000010467"/>
    </source>
</evidence>
<comment type="subunit">
    <text evidence="4">Homodimer.</text>
</comment>
<name>L0A3B8_DEIPD</name>
<feature type="binding site" evidence="4 6">
    <location>
        <position position="142"/>
    </location>
    <ligand>
        <name>substrate</name>
    </ligand>
</feature>
<feature type="domain" description="Pseudouridine synthase I TruA alpha/beta" evidence="8">
    <location>
        <begin position="177"/>
        <end position="275"/>
    </location>
</feature>
<dbReference type="eggNOG" id="COG0101">
    <property type="taxonomic scope" value="Bacteria"/>
</dbReference>
<accession>L0A3B8</accession>
<dbReference type="CDD" id="cd02570">
    <property type="entry name" value="PseudoU_synth_EcTruA"/>
    <property type="match status" value="1"/>
</dbReference>
<evidence type="ECO:0000313" key="9">
    <source>
        <dbReference type="EMBL" id="AFZ67505.1"/>
    </source>
</evidence>
<evidence type="ECO:0000256" key="4">
    <source>
        <dbReference type="HAMAP-Rule" id="MF_00171"/>
    </source>
</evidence>
<dbReference type="AlphaFoldDB" id="L0A3B8"/>
<protein>
    <recommendedName>
        <fullName evidence="4">tRNA pseudouridine synthase A</fullName>
        <ecNumber evidence="4">5.4.99.12</ecNumber>
    </recommendedName>
    <alternativeName>
        <fullName evidence="4">tRNA pseudouridine(38-40) synthase</fullName>
    </alternativeName>
    <alternativeName>
        <fullName evidence="4">tRNA pseudouridylate synthase I</fullName>
    </alternativeName>
    <alternativeName>
        <fullName evidence="4">tRNA-uridine isomerase I</fullName>
    </alternativeName>
</protein>
<evidence type="ECO:0000256" key="1">
    <source>
        <dbReference type="ARBA" id="ARBA00009375"/>
    </source>
</evidence>
<comment type="catalytic activity">
    <reaction evidence="4 7">
        <text>uridine(38/39/40) in tRNA = pseudouridine(38/39/40) in tRNA</text>
        <dbReference type="Rhea" id="RHEA:22376"/>
        <dbReference type="Rhea" id="RHEA-COMP:10085"/>
        <dbReference type="Rhea" id="RHEA-COMP:10087"/>
        <dbReference type="ChEBI" id="CHEBI:65314"/>
        <dbReference type="ChEBI" id="CHEBI:65315"/>
        <dbReference type="EC" id="5.4.99.12"/>
    </reaction>
</comment>
<dbReference type="NCBIfam" id="TIGR00071">
    <property type="entry name" value="hisT_truA"/>
    <property type="match status" value="1"/>
</dbReference>
<sequence>MRRKPQHVPVCFKLQRVQDTLADSFYAPPPGYGRVRLDVQWDGRDFVGWQSQARGRSVQDTLHAALSHLGDARRPVAAGRTDAGVHALCMPTHVDVVDGTLRTSIERLPWALNALLPRDLVVLGASAAPGFHARFSCRQRAYVYRLLRAPHRAPLEEGRALHVARALDVAAMRMAGTHFVGRHDFAALATRDERQSVREIHELVLVEHGSLLEVHVRGESFLRHMVRALVGTLLLVGEGKLVPDDVPEILARRDRKLAGRNVAPHGLYFAGARYSNS</sequence>
<dbReference type="SUPFAM" id="SSF55120">
    <property type="entry name" value="Pseudouridine synthase"/>
    <property type="match status" value="1"/>
</dbReference>
<dbReference type="GO" id="GO:0031119">
    <property type="term" value="P:tRNA pseudouridine synthesis"/>
    <property type="evidence" value="ECO:0007669"/>
    <property type="project" value="UniProtKB-UniRule"/>
</dbReference>
<dbReference type="InterPro" id="IPR020095">
    <property type="entry name" value="PsdUridine_synth_TruA_C"/>
</dbReference>
<reference evidence="10" key="1">
    <citation type="submission" date="2012-03" db="EMBL/GenBank/DDBJ databases">
        <title>Complete sequence of chromosome of Deinococcus peraridilitoris DSM 19664.</title>
        <authorList>
            <person name="Lucas S."/>
            <person name="Copeland A."/>
            <person name="Lapidus A."/>
            <person name="Glavina del Rio T."/>
            <person name="Dalin E."/>
            <person name="Tice H."/>
            <person name="Bruce D."/>
            <person name="Goodwin L."/>
            <person name="Pitluck S."/>
            <person name="Peters L."/>
            <person name="Mikhailova N."/>
            <person name="Lu M."/>
            <person name="Kyrpides N."/>
            <person name="Mavromatis K."/>
            <person name="Ivanova N."/>
            <person name="Brettin T."/>
            <person name="Detter J.C."/>
            <person name="Han C."/>
            <person name="Larimer F."/>
            <person name="Land M."/>
            <person name="Hauser L."/>
            <person name="Markowitz V."/>
            <person name="Cheng J.-F."/>
            <person name="Hugenholtz P."/>
            <person name="Woyke T."/>
            <person name="Wu D."/>
            <person name="Pukall R."/>
            <person name="Steenblock K."/>
            <person name="Brambilla E."/>
            <person name="Klenk H.-P."/>
            <person name="Eisen J.A."/>
        </authorList>
    </citation>
    <scope>NUCLEOTIDE SEQUENCE [LARGE SCALE GENOMIC DNA]</scope>
    <source>
        <strain evidence="10">DSM 19664 / LMG 22246 / CIP 109416 / KR-200</strain>
    </source>
</reference>
<dbReference type="InterPro" id="IPR020094">
    <property type="entry name" value="TruA/RsuA/RluB/E/F_N"/>
</dbReference>
<dbReference type="Gene3D" id="3.30.70.580">
    <property type="entry name" value="Pseudouridine synthase I, catalytic domain, N-terminal subdomain"/>
    <property type="match status" value="1"/>
</dbReference>
<dbReference type="InterPro" id="IPR001406">
    <property type="entry name" value="PsdUridine_synth_TruA"/>
</dbReference>
<dbReference type="PANTHER" id="PTHR11142:SF0">
    <property type="entry name" value="TRNA PSEUDOURIDINE SYNTHASE-LIKE 1"/>
    <property type="match status" value="1"/>
</dbReference>
<feature type="active site" description="Nucleophile" evidence="4 5">
    <location>
        <position position="82"/>
    </location>
</feature>